<keyword evidence="3" id="KW-1185">Reference proteome</keyword>
<dbReference type="GO" id="GO:0015074">
    <property type="term" value="P:DNA integration"/>
    <property type="evidence" value="ECO:0007669"/>
    <property type="project" value="InterPro"/>
</dbReference>
<name>A0A2X0PN03_9BASI</name>
<dbReference type="EMBL" id="FQNC01000088">
    <property type="protein sequence ID" value="SGZ27880.1"/>
    <property type="molecule type" value="Genomic_DNA"/>
</dbReference>
<dbReference type="GO" id="GO:0006310">
    <property type="term" value="P:DNA recombination"/>
    <property type="evidence" value="ECO:0007669"/>
    <property type="project" value="UniProtKB-KW"/>
</dbReference>
<protein>
    <submittedName>
        <fullName evidence="2">BQ5605_C026g10212 protein</fullName>
    </submittedName>
</protein>
<evidence type="ECO:0000313" key="2">
    <source>
        <dbReference type="EMBL" id="SGZ27880.1"/>
    </source>
</evidence>
<evidence type="ECO:0000256" key="1">
    <source>
        <dbReference type="ARBA" id="ARBA00023172"/>
    </source>
</evidence>
<gene>
    <name evidence="2" type="primary">BQ5605_C026g10212</name>
    <name evidence="2" type="ORF">BQ5605_C026G10212</name>
</gene>
<evidence type="ECO:0000313" key="3">
    <source>
        <dbReference type="Proteomes" id="UP000249464"/>
    </source>
</evidence>
<sequence length="265" mass="29382">MGSTWEEVRSDRLVWAAIVGGQKLWRHAPLQAKPLPFELVNSLLDCALANPLLDYDLLCFLAMLALGFSACARSGKLTLPDTIRFRDTEKLPDRDSVVISKSGFRRSGAKLFLLSTGSPLTRTWFVMRLHAEFGRAYSGHSLRSGGATHYALRGFLPAEIQRIGHWKSAAWEEYICISPELNMALLAHRNFGELNCICTACGENGHWSIDMKCPQHKRHSEWKSKSGSSAVNANAVTEMSTNHTIYSIGESSGAAPLRNTYVNKV</sequence>
<accession>A0A2X0PN03</accession>
<reference evidence="2 3" key="1">
    <citation type="submission" date="2016-11" db="EMBL/GenBank/DDBJ databases">
        <authorList>
            <person name="Jaros S."/>
            <person name="Januszkiewicz K."/>
            <person name="Wedrychowicz H."/>
        </authorList>
    </citation>
    <scope>NUCLEOTIDE SEQUENCE [LARGE SCALE GENOMIC DNA]</scope>
</reference>
<dbReference type="InterPro" id="IPR011010">
    <property type="entry name" value="DNA_brk_join_enz"/>
</dbReference>
<dbReference type="InterPro" id="IPR013762">
    <property type="entry name" value="Integrase-like_cat_sf"/>
</dbReference>
<dbReference type="Gene3D" id="1.10.443.10">
    <property type="entry name" value="Intergrase catalytic core"/>
    <property type="match status" value="1"/>
</dbReference>
<organism evidence="2 3">
    <name type="scientific">Microbotryum silenes-dioicae</name>
    <dbReference type="NCBI Taxonomy" id="796604"/>
    <lineage>
        <taxon>Eukaryota</taxon>
        <taxon>Fungi</taxon>
        <taxon>Dikarya</taxon>
        <taxon>Basidiomycota</taxon>
        <taxon>Pucciniomycotina</taxon>
        <taxon>Microbotryomycetes</taxon>
        <taxon>Microbotryales</taxon>
        <taxon>Microbotryaceae</taxon>
        <taxon>Microbotryum</taxon>
    </lineage>
</organism>
<dbReference type="AlphaFoldDB" id="A0A2X0PN03"/>
<dbReference type="Proteomes" id="UP000249464">
    <property type="component" value="Unassembled WGS sequence"/>
</dbReference>
<proteinExistence type="predicted"/>
<dbReference type="SUPFAM" id="SSF56349">
    <property type="entry name" value="DNA breaking-rejoining enzymes"/>
    <property type="match status" value="1"/>
</dbReference>
<keyword evidence="1" id="KW-0233">DNA recombination</keyword>
<dbReference type="GO" id="GO:0003677">
    <property type="term" value="F:DNA binding"/>
    <property type="evidence" value="ECO:0007669"/>
    <property type="project" value="InterPro"/>
</dbReference>